<dbReference type="RefSeq" id="WP_121168810.1">
    <property type="nucleotide sequence ID" value="NZ_RAPE01000006.1"/>
</dbReference>
<protein>
    <submittedName>
        <fullName evidence="2">DUF3306 domain-containing protein</fullName>
    </submittedName>
</protein>
<keyword evidence="3" id="KW-1185">Reference proteome</keyword>
<reference evidence="2 3" key="1">
    <citation type="submission" date="2018-09" db="EMBL/GenBank/DDBJ databases">
        <title>Roseovarius spongiae sp. nov., isolated from a marine sponge.</title>
        <authorList>
            <person name="Zhuang L."/>
            <person name="Luo L."/>
        </authorList>
    </citation>
    <scope>NUCLEOTIDE SEQUENCE [LARGE SCALE GENOMIC DNA]</scope>
    <source>
        <strain evidence="2 3">HN-E21</strain>
    </source>
</reference>
<gene>
    <name evidence="2" type="ORF">D6850_17010</name>
</gene>
<name>A0A3A8ATA9_9RHOB</name>
<feature type="compositionally biased region" description="Low complexity" evidence="1">
    <location>
        <begin position="139"/>
        <end position="150"/>
    </location>
</feature>
<dbReference type="AlphaFoldDB" id="A0A3A8ATA9"/>
<evidence type="ECO:0000256" key="1">
    <source>
        <dbReference type="SAM" id="MobiDB-lite"/>
    </source>
</evidence>
<feature type="compositionally biased region" description="Basic and acidic residues" evidence="1">
    <location>
        <begin position="1"/>
        <end position="10"/>
    </location>
</feature>
<dbReference type="Proteomes" id="UP000281128">
    <property type="component" value="Unassembled WGS sequence"/>
</dbReference>
<comment type="caution">
    <text evidence="2">The sequence shown here is derived from an EMBL/GenBank/DDBJ whole genome shotgun (WGS) entry which is preliminary data.</text>
</comment>
<feature type="region of interest" description="Disordered" evidence="1">
    <location>
        <begin position="1"/>
        <end position="54"/>
    </location>
</feature>
<evidence type="ECO:0000313" key="3">
    <source>
        <dbReference type="Proteomes" id="UP000281128"/>
    </source>
</evidence>
<proteinExistence type="predicted"/>
<feature type="region of interest" description="Disordered" evidence="1">
    <location>
        <begin position="132"/>
        <end position="182"/>
    </location>
</feature>
<dbReference type="InterPro" id="IPR021735">
    <property type="entry name" value="DUF3306"/>
</dbReference>
<accession>A0A3A8ATA9</accession>
<organism evidence="2 3">
    <name type="scientific">Roseovarius spongiae</name>
    <dbReference type="NCBI Taxonomy" id="2320272"/>
    <lineage>
        <taxon>Bacteria</taxon>
        <taxon>Pseudomonadati</taxon>
        <taxon>Pseudomonadota</taxon>
        <taxon>Alphaproteobacteria</taxon>
        <taxon>Rhodobacterales</taxon>
        <taxon>Roseobacteraceae</taxon>
        <taxon>Roseovarius</taxon>
    </lineage>
</organism>
<evidence type="ECO:0000313" key="2">
    <source>
        <dbReference type="EMBL" id="RKF12658.1"/>
    </source>
</evidence>
<dbReference type="OrthoDB" id="8100830at2"/>
<dbReference type="Pfam" id="PF11748">
    <property type="entry name" value="DUF3306"/>
    <property type="match status" value="1"/>
</dbReference>
<dbReference type="EMBL" id="RAPE01000006">
    <property type="protein sequence ID" value="RKF12658.1"/>
    <property type="molecule type" value="Genomic_DNA"/>
</dbReference>
<sequence>MPENDSESRLNRWSRRKRERARQSGDTPAMGVRAENDEPEESEAETLNRLGLPDPAALSAGDDFSGFLRADVPPSLRRRALRTLWRVNPALARLDGLVDYDDDYTDAATVPETLRTAWEIGNGFAARVRAPAREREAEPAAPVLEAQEVAGPVDLATQEPPIDHPRPTPRRMRFALPEDGGR</sequence>